<reference evidence="2 3" key="1">
    <citation type="submission" date="2023-06" db="EMBL/GenBank/DDBJ databases">
        <title>Acute promotion of culturable opportunistic pathogens and persistent increase of antibiotic resistance following antibiotic exposure in mouse gut microbiota.</title>
        <authorList>
            <person name="Li L."/>
            <person name="Wang B."/>
            <person name="Sun Y."/>
            <person name="Wang M."/>
            <person name="Xu H."/>
        </authorList>
    </citation>
    <scope>NUCLEOTIDE SEQUENCE [LARGE SCALE GENOMIC DNA]</scope>
    <source>
        <strain evidence="2 3">CRI2_2</strain>
    </source>
</reference>
<accession>A0ABD4ZX79</accession>
<evidence type="ECO:0000256" key="1">
    <source>
        <dbReference type="SAM" id="Phobius"/>
    </source>
</evidence>
<sequence>MFSCSDCYTAEELLEAIRMYQEERDWADSLTLSWEYEPIAPSVIQAIEEAGYFCEAHFDALHNISYYKCYFVPVPEKQRVCNQQRIKKQEEQRKKERRRDILETSFTLFVLLFVCIVGYVLCV</sequence>
<evidence type="ECO:0000313" key="3">
    <source>
        <dbReference type="Proteomes" id="UP001241571"/>
    </source>
</evidence>
<keyword evidence="1" id="KW-1133">Transmembrane helix</keyword>
<organism evidence="2 3">
    <name type="scientific">Enterococcus gallinarum</name>
    <dbReference type="NCBI Taxonomy" id="1353"/>
    <lineage>
        <taxon>Bacteria</taxon>
        <taxon>Bacillati</taxon>
        <taxon>Bacillota</taxon>
        <taxon>Bacilli</taxon>
        <taxon>Lactobacillales</taxon>
        <taxon>Enterococcaceae</taxon>
        <taxon>Enterococcus</taxon>
    </lineage>
</organism>
<keyword evidence="1" id="KW-0472">Membrane</keyword>
<name>A0ABD4ZX79_ENTGA</name>
<protein>
    <recommendedName>
        <fullName evidence="4">DUF2812 domain-containing protein</fullName>
    </recommendedName>
</protein>
<evidence type="ECO:0000313" key="2">
    <source>
        <dbReference type="EMBL" id="MDL4937380.1"/>
    </source>
</evidence>
<dbReference type="RefSeq" id="WP_103301244.1">
    <property type="nucleotide sequence ID" value="NZ_CAJSZC010000007.1"/>
</dbReference>
<dbReference type="Proteomes" id="UP001241571">
    <property type="component" value="Unassembled WGS sequence"/>
</dbReference>
<keyword evidence="1" id="KW-0812">Transmembrane</keyword>
<dbReference type="AlphaFoldDB" id="A0ABD4ZX79"/>
<evidence type="ECO:0008006" key="4">
    <source>
        <dbReference type="Google" id="ProtNLM"/>
    </source>
</evidence>
<proteinExistence type="predicted"/>
<comment type="caution">
    <text evidence="2">The sequence shown here is derived from an EMBL/GenBank/DDBJ whole genome shotgun (WGS) entry which is preliminary data.</text>
</comment>
<dbReference type="EMBL" id="JASUBT010000017">
    <property type="protein sequence ID" value="MDL4937380.1"/>
    <property type="molecule type" value="Genomic_DNA"/>
</dbReference>
<feature type="transmembrane region" description="Helical" evidence="1">
    <location>
        <begin position="101"/>
        <end position="121"/>
    </location>
</feature>
<gene>
    <name evidence="2" type="ORF">QRX88_16885</name>
</gene>